<comment type="caution">
    <text evidence="8">The sequence shown here is derived from an EMBL/GenBank/DDBJ whole genome shotgun (WGS) entry which is preliminary data.</text>
</comment>
<keyword evidence="9" id="KW-1185">Reference proteome</keyword>
<dbReference type="Pfam" id="PF00419">
    <property type="entry name" value="Fimbrial"/>
    <property type="match status" value="1"/>
</dbReference>
<keyword evidence="3 6" id="KW-0732">Signal</keyword>
<evidence type="ECO:0000256" key="5">
    <source>
        <dbReference type="SAM" id="MobiDB-lite"/>
    </source>
</evidence>
<evidence type="ECO:0000313" key="9">
    <source>
        <dbReference type="Proteomes" id="UP001146015"/>
    </source>
</evidence>
<dbReference type="InterPro" id="IPR000259">
    <property type="entry name" value="Adhesion_dom_fimbrial"/>
</dbReference>
<evidence type="ECO:0000313" key="8">
    <source>
        <dbReference type="EMBL" id="MCX5574094.1"/>
    </source>
</evidence>
<dbReference type="InterPro" id="IPR008966">
    <property type="entry name" value="Adhesion_dom_sf"/>
</dbReference>
<keyword evidence="4" id="KW-0281">Fimbrium</keyword>
<dbReference type="Proteomes" id="UP001146015">
    <property type="component" value="Unassembled WGS sequence"/>
</dbReference>
<evidence type="ECO:0000256" key="3">
    <source>
        <dbReference type="ARBA" id="ARBA00022729"/>
    </source>
</evidence>
<evidence type="ECO:0000256" key="1">
    <source>
        <dbReference type="ARBA" id="ARBA00004561"/>
    </source>
</evidence>
<dbReference type="PANTHER" id="PTHR33420">
    <property type="entry name" value="FIMBRIAL SUBUNIT ELFA-RELATED"/>
    <property type="match status" value="1"/>
</dbReference>
<feature type="region of interest" description="Disordered" evidence="5">
    <location>
        <begin position="361"/>
        <end position="384"/>
    </location>
</feature>
<feature type="domain" description="Fimbrial-type adhesion" evidence="7">
    <location>
        <begin position="233"/>
        <end position="382"/>
    </location>
</feature>
<dbReference type="EMBL" id="JAPKNE010000002">
    <property type="protein sequence ID" value="MCX5574094.1"/>
    <property type="molecule type" value="Genomic_DNA"/>
</dbReference>
<comment type="similarity">
    <text evidence="2">Belongs to the fimbrial protein family.</text>
</comment>
<evidence type="ECO:0000256" key="2">
    <source>
        <dbReference type="ARBA" id="ARBA00006671"/>
    </source>
</evidence>
<name>A0ABT3VXY4_9ENTR</name>
<accession>A0ABT3VXY4</accession>
<dbReference type="PANTHER" id="PTHR33420:SF31">
    <property type="entry name" value="TYPE 1 FIMBRIN D-MANNOSE SPECIFIC ADHESIN"/>
    <property type="match status" value="1"/>
</dbReference>
<feature type="signal peptide" evidence="6">
    <location>
        <begin position="1"/>
        <end position="28"/>
    </location>
</feature>
<protein>
    <submittedName>
        <fullName evidence="8">Fimbrial protein</fullName>
    </submittedName>
</protein>
<gene>
    <name evidence="8" type="ORF">OSH03_08980</name>
</gene>
<evidence type="ECO:0000259" key="7">
    <source>
        <dbReference type="Pfam" id="PF00419"/>
    </source>
</evidence>
<feature type="chain" id="PRO_5046863992" evidence="6">
    <location>
        <begin position="29"/>
        <end position="384"/>
    </location>
</feature>
<dbReference type="InterPro" id="IPR036937">
    <property type="entry name" value="Adhesion_dom_fimbrial_sf"/>
</dbReference>
<dbReference type="SUPFAM" id="SSF49401">
    <property type="entry name" value="Bacterial adhesins"/>
    <property type="match status" value="1"/>
</dbReference>
<evidence type="ECO:0000256" key="4">
    <source>
        <dbReference type="ARBA" id="ARBA00023263"/>
    </source>
</evidence>
<reference evidence="8" key="1">
    <citation type="submission" date="2022-11" db="EMBL/GenBank/DDBJ databases">
        <title>Biodiversity and phylogenetic relationships of bacteria.</title>
        <authorList>
            <person name="Machado R.A.R."/>
            <person name="Bhat A."/>
            <person name="Loulou A."/>
            <person name="Kallel S."/>
        </authorList>
    </citation>
    <scope>NUCLEOTIDE SEQUENCE</scope>
    <source>
        <strain evidence="8">E-TC7</strain>
    </source>
</reference>
<dbReference type="Gene3D" id="2.60.40.1090">
    <property type="entry name" value="Fimbrial-type adhesion domain"/>
    <property type="match status" value="1"/>
</dbReference>
<organism evidence="8 9">
    <name type="scientific">Enterobacter nematophilus</name>
    <dbReference type="NCBI Taxonomy" id="2994648"/>
    <lineage>
        <taxon>Bacteria</taxon>
        <taxon>Pseudomonadati</taxon>
        <taxon>Pseudomonadota</taxon>
        <taxon>Gammaproteobacteria</taxon>
        <taxon>Enterobacterales</taxon>
        <taxon>Enterobacteriaceae</taxon>
        <taxon>Enterobacter</taxon>
    </lineage>
</organism>
<evidence type="ECO:0000256" key="6">
    <source>
        <dbReference type="SAM" id="SignalP"/>
    </source>
</evidence>
<proteinExistence type="inferred from homology"/>
<sequence>MLTNFKMPLALLVKVTVVSLMLSFSVHASTVLKNCFSSPQDYTVSYERELSAAENIAGSEIVDNMHLLGNGAEMEANCSCVSDMEESTSVMEMTLAGSPLNAGASGYGYLNDVLDIHVSGYSDAINSPDGANLTKLEVFQYPTPRSSMQKKVENIKTTEGTASVCSNDTRPAGEPRPKRMFKWNVIAANFLIKKPILGVISFPPTLVVQNYACIYISGSCAPSDAELVSNIWLSGTISAPLSCTINEGSTIEVDFGELVSSQFVAKGQQPKGYTLKDVDISYHCDDNAIGSDDRIKLTLTADQGVVDSSDPVIAKMVGREDIGVKIYNEDNLNIALDGTYEFPVTIDEQGNGLVRIKATPVSTRNEKPQPGSFEGNVTVKMDLR</sequence>
<dbReference type="RefSeq" id="WP_266178851.1">
    <property type="nucleotide sequence ID" value="NZ_JAPKNE010000002.1"/>
</dbReference>
<comment type="subcellular location">
    <subcellularLocation>
        <location evidence="1">Fimbrium</location>
    </subcellularLocation>
</comment>
<dbReference type="InterPro" id="IPR050263">
    <property type="entry name" value="Bact_Fimbrial_Adh_Pro"/>
</dbReference>